<feature type="non-terminal residue" evidence="1">
    <location>
        <position position="71"/>
    </location>
</feature>
<evidence type="ECO:0000313" key="1">
    <source>
        <dbReference type="EMBL" id="CEK51012.1"/>
    </source>
</evidence>
<reference evidence="1" key="1">
    <citation type="submission" date="2014-12" db="EMBL/GenBank/DDBJ databases">
        <title>Insight into the proteome of Arion vulgaris.</title>
        <authorList>
            <person name="Aradska J."/>
            <person name="Bulat T."/>
            <person name="Smidak R."/>
            <person name="Sarate P."/>
            <person name="Gangsoo J."/>
            <person name="Sialana F."/>
            <person name="Bilban M."/>
            <person name="Lubec G."/>
        </authorList>
    </citation>
    <scope>NUCLEOTIDE SEQUENCE</scope>
    <source>
        <tissue evidence="1">Skin</tissue>
    </source>
</reference>
<organism evidence="1">
    <name type="scientific">Arion vulgaris</name>
    <dbReference type="NCBI Taxonomy" id="1028688"/>
    <lineage>
        <taxon>Eukaryota</taxon>
        <taxon>Metazoa</taxon>
        <taxon>Spiralia</taxon>
        <taxon>Lophotrochozoa</taxon>
        <taxon>Mollusca</taxon>
        <taxon>Gastropoda</taxon>
        <taxon>Heterobranchia</taxon>
        <taxon>Euthyneura</taxon>
        <taxon>Panpulmonata</taxon>
        <taxon>Eupulmonata</taxon>
        <taxon>Stylommatophora</taxon>
        <taxon>Helicina</taxon>
        <taxon>Arionoidea</taxon>
        <taxon>Arionidae</taxon>
        <taxon>Arion</taxon>
    </lineage>
</organism>
<dbReference type="EMBL" id="HACG01004147">
    <property type="protein sequence ID" value="CEK51012.1"/>
    <property type="molecule type" value="Transcribed_RNA"/>
</dbReference>
<sequence length="71" mass="8072">PIDLDEDIDVIDKMVMKQSMTASHFGEMEDSDIGECMQQSMHVEEIPSDMSKSIAEEIHEVLLDDDQDETN</sequence>
<proteinExistence type="predicted"/>
<feature type="non-terminal residue" evidence="1">
    <location>
        <position position="1"/>
    </location>
</feature>
<dbReference type="AlphaFoldDB" id="A0A0B6Y410"/>
<accession>A0A0B6Y410</accession>
<name>A0A0B6Y410_9EUPU</name>
<gene>
    <name evidence="1" type="primary">ORF12243</name>
</gene>
<protein>
    <submittedName>
        <fullName evidence="1">Uncharacterized protein</fullName>
    </submittedName>
</protein>